<feature type="region of interest" description="Disordered" evidence="1">
    <location>
        <begin position="302"/>
        <end position="352"/>
    </location>
</feature>
<feature type="compositionally biased region" description="Low complexity" evidence="1">
    <location>
        <begin position="37"/>
        <end position="50"/>
    </location>
</feature>
<dbReference type="Proteomes" id="UP000316092">
    <property type="component" value="Unassembled WGS sequence"/>
</dbReference>
<evidence type="ECO:0000313" key="4">
    <source>
        <dbReference type="Proteomes" id="UP000316092"/>
    </source>
</evidence>
<dbReference type="SUPFAM" id="SSF110997">
    <property type="entry name" value="Sporulation related repeat"/>
    <property type="match status" value="2"/>
</dbReference>
<feature type="compositionally biased region" description="Low complexity" evidence="1">
    <location>
        <begin position="81"/>
        <end position="106"/>
    </location>
</feature>
<gene>
    <name evidence="3" type="ORF">FNU79_15985</name>
</gene>
<dbReference type="AlphaFoldDB" id="A0A553ULA7"/>
<dbReference type="InterPro" id="IPR007730">
    <property type="entry name" value="SPOR-like_dom"/>
</dbReference>
<dbReference type="EMBL" id="VKDB01000026">
    <property type="protein sequence ID" value="TSA80831.1"/>
    <property type="molecule type" value="Genomic_DNA"/>
</dbReference>
<evidence type="ECO:0000259" key="2">
    <source>
        <dbReference type="PROSITE" id="PS51724"/>
    </source>
</evidence>
<dbReference type="InterPro" id="IPR036680">
    <property type="entry name" value="SPOR-like_sf"/>
</dbReference>
<evidence type="ECO:0000313" key="3">
    <source>
        <dbReference type="EMBL" id="TSA80831.1"/>
    </source>
</evidence>
<comment type="caution">
    <text evidence="3">The sequence shown here is derived from an EMBL/GenBank/DDBJ whole genome shotgun (WGS) entry which is preliminary data.</text>
</comment>
<protein>
    <recommendedName>
        <fullName evidence="2">SPOR domain-containing protein</fullName>
    </recommendedName>
</protein>
<feature type="domain" description="SPOR" evidence="2">
    <location>
        <begin position="352"/>
        <end position="425"/>
    </location>
</feature>
<feature type="domain" description="SPOR" evidence="2">
    <location>
        <begin position="221"/>
        <end position="297"/>
    </location>
</feature>
<sequence>MRLVGRRLPDLLIGILIVVLALGLGSLLLTQRNRAATTPSALTPTPASTADIPAAPGTGVTNTQAVTPPDAGQGSVRQTGTTSAVPSTPAATAPAASPATDPSQAAQTPVTDPAASTPASGDQAATVAQPESPTTPPSTVTPAQLGQTQPSTGPVATSPLAPPVTPQPDTSQPPVTTTPAPTAQPATGQPTTPPSPTAPPTAAATTPPRSGGAVATSENRTPLRRDYRISLGTFGSVSEAQASTAAVSALGYTVYPIDLGSQVVAQVGPFANASDANAALSDISRAYGGALLYAPRSSVSSGLEQPAASGSSGSARNDAAGAAAPSPSAAPAASSPAPAPAQAVPSQPAQAAAPSGPVYLQVGAFDRQESAARLVGLLDDLGYNPSVQAPEGKKVTVLIGPFSGEAVLRAETKLNDNGFDHFRVR</sequence>
<dbReference type="OrthoDB" id="71320at2"/>
<dbReference type="Pfam" id="PF05036">
    <property type="entry name" value="SPOR"/>
    <property type="match status" value="2"/>
</dbReference>
<feature type="compositionally biased region" description="Low complexity" evidence="1">
    <location>
        <begin position="170"/>
        <end position="190"/>
    </location>
</feature>
<feature type="region of interest" description="Disordered" evidence="1">
    <location>
        <begin position="37"/>
        <end position="222"/>
    </location>
</feature>
<organism evidence="3 4">
    <name type="scientific">Deinococcus detaillensis</name>
    <dbReference type="NCBI Taxonomy" id="2592048"/>
    <lineage>
        <taxon>Bacteria</taxon>
        <taxon>Thermotogati</taxon>
        <taxon>Deinococcota</taxon>
        <taxon>Deinococci</taxon>
        <taxon>Deinococcales</taxon>
        <taxon>Deinococcaceae</taxon>
        <taxon>Deinococcus</taxon>
    </lineage>
</organism>
<reference evidence="3 4" key="1">
    <citation type="submission" date="2019-07" db="EMBL/GenBank/DDBJ databases">
        <title>Deinococcus detaillus sp. nov., isolated from humus soil in Antarctica.</title>
        <authorList>
            <person name="Zhang K."/>
        </authorList>
    </citation>
    <scope>NUCLEOTIDE SEQUENCE [LARGE SCALE GENOMIC DNA]</scope>
    <source>
        <strain evidence="3 4">H1</strain>
    </source>
</reference>
<accession>A0A553ULA7</accession>
<feature type="compositionally biased region" description="Low complexity" evidence="1">
    <location>
        <begin position="200"/>
        <end position="213"/>
    </location>
</feature>
<dbReference type="GO" id="GO:0042834">
    <property type="term" value="F:peptidoglycan binding"/>
    <property type="evidence" value="ECO:0007669"/>
    <property type="project" value="InterPro"/>
</dbReference>
<dbReference type="Gene3D" id="3.30.70.1070">
    <property type="entry name" value="Sporulation related repeat"/>
    <property type="match status" value="2"/>
</dbReference>
<dbReference type="PROSITE" id="PS51724">
    <property type="entry name" value="SPOR"/>
    <property type="match status" value="2"/>
</dbReference>
<name>A0A553ULA7_9DEIO</name>
<proteinExistence type="predicted"/>
<keyword evidence="4" id="KW-1185">Reference proteome</keyword>
<evidence type="ECO:0000256" key="1">
    <source>
        <dbReference type="SAM" id="MobiDB-lite"/>
    </source>
</evidence>
<feature type="compositionally biased region" description="Polar residues" evidence="1">
    <location>
        <begin position="144"/>
        <end position="155"/>
    </location>
</feature>
<feature type="compositionally biased region" description="Low complexity" evidence="1">
    <location>
        <begin position="305"/>
        <end position="352"/>
    </location>
</feature>